<evidence type="ECO:0000313" key="3">
    <source>
        <dbReference type="Proteomes" id="UP000670947"/>
    </source>
</evidence>
<accession>A0ABS3WCN3</accession>
<protein>
    <submittedName>
        <fullName evidence="2">DUF948 domain-containing protein</fullName>
    </submittedName>
</protein>
<proteinExistence type="predicted"/>
<organism evidence="2 3">
    <name type="scientific">Paenibacillus artemisiicola</name>
    <dbReference type="NCBI Taxonomy" id="1172618"/>
    <lineage>
        <taxon>Bacteria</taxon>
        <taxon>Bacillati</taxon>
        <taxon>Bacillota</taxon>
        <taxon>Bacilli</taxon>
        <taxon>Bacillales</taxon>
        <taxon>Paenibacillaceae</taxon>
        <taxon>Paenibacillus</taxon>
    </lineage>
</organism>
<keyword evidence="1" id="KW-0472">Membrane</keyword>
<sequence length="160" mass="17741">MVIWFEGAAAVAFVALVVGILLWLRSLDKRIGKMMQLAESLERRTEVAVAQVSDLLDPVTDTVRTVQKSVDGITKLTEATKRIGESANQLSFTVNRISSELNDAVDRYASKSGDKAKRGIADAMNWAEVGYAVYHFWKDKRKEDTAAERVHAQTVKQGTI</sequence>
<feature type="transmembrane region" description="Helical" evidence="1">
    <location>
        <begin position="6"/>
        <end position="24"/>
    </location>
</feature>
<gene>
    <name evidence="2" type="ORF">I8J29_17845</name>
</gene>
<name>A0ABS3WCN3_9BACL</name>
<reference evidence="2 3" key="1">
    <citation type="submission" date="2021-03" db="EMBL/GenBank/DDBJ databases">
        <title>Paenibacillus artemisicola MWE-103 whole genome sequence.</title>
        <authorList>
            <person name="Ham Y.J."/>
        </authorList>
    </citation>
    <scope>NUCLEOTIDE SEQUENCE [LARGE SCALE GENOMIC DNA]</scope>
    <source>
        <strain evidence="2 3">MWE-103</strain>
    </source>
</reference>
<keyword evidence="1" id="KW-0812">Transmembrane</keyword>
<dbReference type="Proteomes" id="UP000670947">
    <property type="component" value="Unassembled WGS sequence"/>
</dbReference>
<dbReference type="Pfam" id="PF06103">
    <property type="entry name" value="DUF948"/>
    <property type="match status" value="1"/>
</dbReference>
<keyword evidence="3" id="KW-1185">Reference proteome</keyword>
<dbReference type="EMBL" id="JAGGDJ010000015">
    <property type="protein sequence ID" value="MBO7746076.1"/>
    <property type="molecule type" value="Genomic_DNA"/>
</dbReference>
<keyword evidence="1" id="KW-1133">Transmembrane helix</keyword>
<dbReference type="RefSeq" id="WP_208848878.1">
    <property type="nucleotide sequence ID" value="NZ_JAGGDJ010000015.1"/>
</dbReference>
<comment type="caution">
    <text evidence="2">The sequence shown here is derived from an EMBL/GenBank/DDBJ whole genome shotgun (WGS) entry which is preliminary data.</text>
</comment>
<evidence type="ECO:0000313" key="2">
    <source>
        <dbReference type="EMBL" id="MBO7746076.1"/>
    </source>
</evidence>
<dbReference type="InterPro" id="IPR009293">
    <property type="entry name" value="UPF0478"/>
</dbReference>
<evidence type="ECO:0000256" key="1">
    <source>
        <dbReference type="SAM" id="Phobius"/>
    </source>
</evidence>